<keyword evidence="1" id="KW-0413">Isomerase</keyword>
<proteinExistence type="predicted"/>
<dbReference type="SUPFAM" id="SSF51658">
    <property type="entry name" value="Xylose isomerase-like"/>
    <property type="match status" value="1"/>
</dbReference>
<accession>A0A1B2E9P4</accession>
<reference evidence="1" key="1">
    <citation type="submission" date="2016-08" db="EMBL/GenBank/DDBJ databases">
        <title>Complete Genome Seqeunce of Paenibacillus sp. nov. IHBB 9852 from high altitute lake of Indian trans-Himalayas.</title>
        <authorList>
            <person name="Kiran S."/>
            <person name="Swarnkar M.K."/>
            <person name="Rana A."/>
            <person name="Tewari R."/>
            <person name="Gulati A."/>
        </authorList>
    </citation>
    <scope>NUCLEOTIDE SEQUENCE [LARGE SCALE GENOMIC DNA]</scope>
    <source>
        <strain evidence="1">IHBB 9852</strain>
    </source>
</reference>
<dbReference type="GO" id="GO:0016853">
    <property type="term" value="F:isomerase activity"/>
    <property type="evidence" value="ECO:0007669"/>
    <property type="project" value="UniProtKB-KW"/>
</dbReference>
<sequence>MSMRRLQIGMWEQFSPERWEQLAMPLINGMEVCCLPDRTALSQVRDFCRQHGLGYGIHGPVLAEDGYRLPVLNAPDPRQFQEELQYIASEVELASAYGADYILFHYPFYPVFQEPFTPYPRLPDIGHRYSYEQLARERFRDISLTLFEHLAELQMRFKQRIVLEHDFFGDYGDILIDTFLAYPEIRFVLDTARLDIAHRAFAGFDPYSFLEALAPQIDLVHYSNVRYDGGTFKHHLPVLPEHDDDERFGGAYAYLEYVAARNQQFHITFEHDARLVNGQQLDAIYRRTAALLEVKVHLSHSSRPRPLSG</sequence>
<organism evidence="1">
    <name type="scientific">Paenibacillus ihbetae</name>
    <dbReference type="NCBI Taxonomy" id="1870820"/>
    <lineage>
        <taxon>Bacteria</taxon>
        <taxon>Bacillati</taxon>
        <taxon>Bacillota</taxon>
        <taxon>Bacilli</taxon>
        <taxon>Bacillales</taxon>
        <taxon>Paenibacillaceae</taxon>
        <taxon>Paenibacillus</taxon>
    </lineage>
</organism>
<dbReference type="KEGG" id="pib:BBD41_23890"/>
<dbReference type="AlphaFoldDB" id="A0A1B2E9P4"/>
<gene>
    <name evidence="1" type="ORF">BBD41_23890</name>
</gene>
<dbReference type="InterPro" id="IPR036237">
    <property type="entry name" value="Xyl_isomerase-like_sf"/>
</dbReference>
<evidence type="ECO:0000313" key="1">
    <source>
        <dbReference type="EMBL" id="ANY76696.1"/>
    </source>
</evidence>
<dbReference type="Gene3D" id="3.20.20.150">
    <property type="entry name" value="Divalent-metal-dependent TIM barrel enzymes"/>
    <property type="match status" value="1"/>
</dbReference>
<dbReference type="EMBL" id="CP016809">
    <property type="protein sequence ID" value="ANY76696.1"/>
    <property type="molecule type" value="Genomic_DNA"/>
</dbReference>
<name>A0A1B2E9P4_9BACL</name>
<protein>
    <submittedName>
        <fullName evidence="1">Xylose isomerase</fullName>
    </submittedName>
</protein>